<evidence type="ECO:0008006" key="4">
    <source>
        <dbReference type="Google" id="ProtNLM"/>
    </source>
</evidence>
<dbReference type="InterPro" id="IPR041662">
    <property type="entry name" value="SusD-like_2"/>
</dbReference>
<evidence type="ECO:0000313" key="3">
    <source>
        <dbReference type="Proteomes" id="UP001193389"/>
    </source>
</evidence>
<feature type="chain" id="PRO_5024295376" description="SusD/RagB family nutrient-binding outer membrane lipoprotein" evidence="1">
    <location>
        <begin position="20"/>
        <end position="471"/>
    </location>
</feature>
<evidence type="ECO:0000313" key="2">
    <source>
        <dbReference type="EMBL" id="BBE16687.1"/>
    </source>
</evidence>
<dbReference type="AlphaFoldDB" id="A0A5K7S5A9"/>
<accession>A0A5K7S5A9</accession>
<dbReference type="PROSITE" id="PS51257">
    <property type="entry name" value="PROKAR_LIPOPROTEIN"/>
    <property type="match status" value="1"/>
</dbReference>
<feature type="signal peptide" evidence="1">
    <location>
        <begin position="1"/>
        <end position="19"/>
    </location>
</feature>
<dbReference type="SUPFAM" id="SSF48452">
    <property type="entry name" value="TPR-like"/>
    <property type="match status" value="1"/>
</dbReference>
<dbReference type="InterPro" id="IPR011990">
    <property type="entry name" value="TPR-like_helical_dom_sf"/>
</dbReference>
<dbReference type="KEGG" id="anf:AQPE_0830"/>
<dbReference type="EMBL" id="AP018694">
    <property type="protein sequence ID" value="BBE16687.1"/>
    <property type="molecule type" value="Genomic_DNA"/>
</dbReference>
<organism evidence="2 3">
    <name type="scientific">Aquipluma nitroreducens</name>
    <dbReference type="NCBI Taxonomy" id="2010828"/>
    <lineage>
        <taxon>Bacteria</taxon>
        <taxon>Pseudomonadati</taxon>
        <taxon>Bacteroidota</taxon>
        <taxon>Bacteroidia</taxon>
        <taxon>Marinilabiliales</taxon>
        <taxon>Prolixibacteraceae</taxon>
        <taxon>Aquipluma</taxon>
    </lineage>
</organism>
<protein>
    <recommendedName>
        <fullName evidence="4">SusD/RagB family nutrient-binding outer membrane lipoprotein</fullName>
    </recommendedName>
</protein>
<dbReference type="Proteomes" id="UP001193389">
    <property type="component" value="Chromosome"/>
</dbReference>
<keyword evidence="3" id="KW-1185">Reference proteome</keyword>
<evidence type="ECO:0000256" key="1">
    <source>
        <dbReference type="SAM" id="SignalP"/>
    </source>
</evidence>
<dbReference type="Pfam" id="PF12771">
    <property type="entry name" value="SusD-like_2"/>
    <property type="match status" value="1"/>
</dbReference>
<gene>
    <name evidence="2" type="ORF">AQPE_0830</name>
</gene>
<keyword evidence="1" id="KW-0732">Signal</keyword>
<reference evidence="2" key="1">
    <citation type="journal article" date="2020" name="Int. J. Syst. Evol. Microbiol.">
        <title>Aquipluma nitroreducens gen. nov. sp. nov., a novel facultatively anaerobic bacterium isolated from a freshwater lake.</title>
        <authorList>
            <person name="Watanabe M."/>
            <person name="Kojima H."/>
            <person name="Fukui M."/>
        </authorList>
    </citation>
    <scope>NUCLEOTIDE SEQUENCE</scope>
    <source>
        <strain evidence="2">MeG22</strain>
    </source>
</reference>
<proteinExistence type="predicted"/>
<dbReference type="Gene3D" id="1.25.40.390">
    <property type="match status" value="1"/>
</dbReference>
<name>A0A5K7S5A9_9BACT</name>
<dbReference type="RefSeq" id="WP_318349739.1">
    <property type="nucleotide sequence ID" value="NZ_AP018694.1"/>
</dbReference>
<sequence>MKKIIILLGIVTLAFYSCTNDFEETNISPNSPTVAPATNVFGYSIQSIAQRFGSAELFYPGAFVGYTAKGTYNLVNRYAEVAPTSHWTNLYTLAIGNLNSVIKKAEADGNNNLKAAAMVMRAYAFQMLVDAYGPVPYSESGKLTDGITYPKYDTEKEIYTQLISSLKEANGLFNTSATQKIGVGDLLYSGNITKWKKFCNSMRLRLAIRISNVDPTTASTNIAEILNDATTYPVFTSNADNAILKFPGGDWLEPWASAYKSVPDVKIAKPIVSTMLDFADPRLPFYAQINAAGKYVGLEVGADANGTNESKVSVAFMQTDAGTVFFQRYSEVEFIRAEAAKRGFISTSAKTAYENGIKASFDEFAIPAAEYATYIAAPGTAWADDVKQIYTQKWIAMFRQCWEAWAEMRRTDVPQLAPAVNAAYAGHTRTPFRLSYPIEERNLNPNVPTSVTEKDMFWGYKIWWDTRTGIQ</sequence>